<dbReference type="Pfam" id="PF09339">
    <property type="entry name" value="HTH_IclR"/>
    <property type="match status" value="1"/>
</dbReference>
<dbReference type="SUPFAM" id="SSF55781">
    <property type="entry name" value="GAF domain-like"/>
    <property type="match status" value="1"/>
</dbReference>
<dbReference type="Proteomes" id="UP000249340">
    <property type="component" value="Chromosome"/>
</dbReference>
<keyword evidence="2" id="KW-0238">DNA-binding</keyword>
<dbReference type="InterPro" id="IPR036388">
    <property type="entry name" value="WH-like_DNA-bd_sf"/>
</dbReference>
<protein>
    <submittedName>
        <fullName evidence="6">IclR family transcriptional regulator</fullName>
    </submittedName>
</protein>
<dbReference type="InterPro" id="IPR005471">
    <property type="entry name" value="Tscrpt_reg_IclR_N"/>
</dbReference>
<dbReference type="SMART" id="SM00346">
    <property type="entry name" value="HTH_ICLR"/>
    <property type="match status" value="1"/>
</dbReference>
<evidence type="ECO:0000259" key="5">
    <source>
        <dbReference type="PROSITE" id="PS51078"/>
    </source>
</evidence>
<dbReference type="GO" id="GO:0003700">
    <property type="term" value="F:DNA-binding transcription factor activity"/>
    <property type="evidence" value="ECO:0007669"/>
    <property type="project" value="TreeGrafter"/>
</dbReference>
<gene>
    <name evidence="6" type="ORF">C7M71_029645</name>
</gene>
<evidence type="ECO:0000256" key="1">
    <source>
        <dbReference type="ARBA" id="ARBA00023015"/>
    </source>
</evidence>
<dbReference type="PANTHER" id="PTHR30136">
    <property type="entry name" value="HELIX-TURN-HELIX TRANSCRIPTIONAL REGULATOR, ICLR FAMILY"/>
    <property type="match status" value="1"/>
</dbReference>
<keyword evidence="7" id="KW-1185">Reference proteome</keyword>
<dbReference type="RefSeq" id="WP_111490267.1">
    <property type="nucleotide sequence ID" value="NZ_CP031264.1"/>
</dbReference>
<accession>A0A345T4M0</accession>
<dbReference type="InterPro" id="IPR050707">
    <property type="entry name" value="HTH_MetabolicPath_Reg"/>
</dbReference>
<dbReference type="Gene3D" id="3.30.450.40">
    <property type="match status" value="1"/>
</dbReference>
<dbReference type="EMBL" id="CP031264">
    <property type="protein sequence ID" value="AXI80925.1"/>
    <property type="molecule type" value="Genomic_DNA"/>
</dbReference>
<dbReference type="PROSITE" id="PS51077">
    <property type="entry name" value="HTH_ICLR"/>
    <property type="match status" value="1"/>
</dbReference>
<dbReference type="SUPFAM" id="SSF46785">
    <property type="entry name" value="Winged helix' DNA-binding domain"/>
    <property type="match status" value="1"/>
</dbReference>
<evidence type="ECO:0000256" key="3">
    <source>
        <dbReference type="ARBA" id="ARBA00023163"/>
    </source>
</evidence>
<dbReference type="KEGG" id="stri:C7M71_029645"/>
<evidence type="ECO:0000313" key="6">
    <source>
        <dbReference type="EMBL" id="AXI80925.1"/>
    </source>
</evidence>
<dbReference type="PANTHER" id="PTHR30136:SF24">
    <property type="entry name" value="HTH-TYPE TRANSCRIPTIONAL REPRESSOR ALLR"/>
    <property type="match status" value="1"/>
</dbReference>
<keyword evidence="3" id="KW-0804">Transcription</keyword>
<feature type="domain" description="HTH iclR-type" evidence="4">
    <location>
        <begin position="15"/>
        <end position="79"/>
    </location>
</feature>
<dbReference type="InterPro" id="IPR029016">
    <property type="entry name" value="GAF-like_dom_sf"/>
</dbReference>
<dbReference type="GO" id="GO:0003677">
    <property type="term" value="F:DNA binding"/>
    <property type="evidence" value="ECO:0007669"/>
    <property type="project" value="UniProtKB-KW"/>
</dbReference>
<organism evidence="6 7">
    <name type="scientific">Peterkaempfera bronchialis</name>
    <dbReference type="NCBI Taxonomy" id="2126346"/>
    <lineage>
        <taxon>Bacteria</taxon>
        <taxon>Bacillati</taxon>
        <taxon>Actinomycetota</taxon>
        <taxon>Actinomycetes</taxon>
        <taxon>Kitasatosporales</taxon>
        <taxon>Streptomycetaceae</taxon>
        <taxon>Peterkaempfera</taxon>
    </lineage>
</organism>
<dbReference type="AlphaFoldDB" id="A0A345T4M0"/>
<dbReference type="PROSITE" id="PS51078">
    <property type="entry name" value="ICLR_ED"/>
    <property type="match status" value="1"/>
</dbReference>
<dbReference type="OrthoDB" id="9000968at2"/>
<evidence type="ECO:0000259" key="4">
    <source>
        <dbReference type="PROSITE" id="PS51077"/>
    </source>
</evidence>
<dbReference type="InterPro" id="IPR014757">
    <property type="entry name" value="Tscrpt_reg_IclR_C"/>
</dbReference>
<feature type="domain" description="IclR-ED" evidence="5">
    <location>
        <begin position="80"/>
        <end position="262"/>
    </location>
</feature>
<evidence type="ECO:0000313" key="7">
    <source>
        <dbReference type="Proteomes" id="UP000249340"/>
    </source>
</evidence>
<evidence type="ECO:0000256" key="2">
    <source>
        <dbReference type="ARBA" id="ARBA00023125"/>
    </source>
</evidence>
<reference evidence="7" key="1">
    <citation type="submission" date="2018-07" db="EMBL/GenBank/DDBJ databases">
        <title>Streptacidiphilus bronchialis DSM 106435 chromosome.</title>
        <authorList>
            <person name="Batra D."/>
            <person name="Gulvik C.A."/>
        </authorList>
    </citation>
    <scope>NUCLEOTIDE SEQUENCE [LARGE SCALE GENOMIC DNA]</scope>
    <source>
        <strain evidence="7">DSM 106435</strain>
    </source>
</reference>
<name>A0A345T4M0_9ACTN</name>
<keyword evidence="1" id="KW-0805">Transcription regulation</keyword>
<sequence length="264" mass="28250">MTTTDEKATAARNNSASLRRALAILLHLGGDDAVRGATLSELASGLSMNKSTLLRLLAPLCEVRLVEQDADTGRYRLGWRTAQLGQTYLERLDLRDTAHDVLEQLTADTGETTYLVIADLPEVVYLDKVDSLQPVRMYSRIGSRQSAHCTGVGKALLAHADADAVNAVIAHGLPQRTPRTHTTEAALRADLAVIRRRGYAVDDIENEPDIRCVAAPVFDHAGAAACAVSVSGPAGRVTAERVPELGALVAAAAEEISRRLGARR</sequence>
<dbReference type="GO" id="GO:0045892">
    <property type="term" value="P:negative regulation of DNA-templated transcription"/>
    <property type="evidence" value="ECO:0007669"/>
    <property type="project" value="TreeGrafter"/>
</dbReference>
<dbReference type="Pfam" id="PF01614">
    <property type="entry name" value="IclR_C"/>
    <property type="match status" value="1"/>
</dbReference>
<dbReference type="InterPro" id="IPR036390">
    <property type="entry name" value="WH_DNA-bd_sf"/>
</dbReference>
<proteinExistence type="predicted"/>
<dbReference type="Gene3D" id="1.10.10.10">
    <property type="entry name" value="Winged helix-like DNA-binding domain superfamily/Winged helix DNA-binding domain"/>
    <property type="match status" value="1"/>
</dbReference>